<feature type="transmembrane region" description="Helical" evidence="12">
    <location>
        <begin position="771"/>
        <end position="791"/>
    </location>
</feature>
<dbReference type="InterPro" id="IPR000337">
    <property type="entry name" value="GPCR_3"/>
</dbReference>
<dbReference type="Gene3D" id="3.40.50.2300">
    <property type="match status" value="2"/>
</dbReference>
<feature type="region of interest" description="Disordered" evidence="11">
    <location>
        <begin position="1"/>
        <end position="34"/>
    </location>
</feature>
<feature type="transmembrane region" description="Helical" evidence="12">
    <location>
        <begin position="952"/>
        <end position="974"/>
    </location>
</feature>
<dbReference type="SUPFAM" id="SSF53822">
    <property type="entry name" value="Periplasmic binding protein-like I"/>
    <property type="match status" value="1"/>
</dbReference>
<feature type="transmembrane region" description="Helical" evidence="12">
    <location>
        <begin position="926"/>
        <end position="946"/>
    </location>
</feature>
<dbReference type="PRINTS" id="PR00248">
    <property type="entry name" value="GPCRMGR"/>
</dbReference>
<evidence type="ECO:0000256" key="12">
    <source>
        <dbReference type="SAM" id="Phobius"/>
    </source>
</evidence>
<dbReference type="Pfam" id="PF01094">
    <property type="entry name" value="ANF_receptor"/>
    <property type="match status" value="1"/>
</dbReference>
<dbReference type="InterPro" id="IPR004073">
    <property type="entry name" value="GPCR_3_vmron_rcpt_2"/>
</dbReference>
<proteinExistence type="predicted"/>
<gene>
    <name evidence="15" type="primary">LOC117672998</name>
</gene>
<keyword evidence="2" id="KW-1003">Cell membrane</keyword>
<dbReference type="InterPro" id="IPR000068">
    <property type="entry name" value="GPCR_3_Ca_sens_rcpt-rel"/>
</dbReference>
<evidence type="ECO:0000313" key="14">
    <source>
        <dbReference type="Proteomes" id="UP001652622"/>
    </source>
</evidence>
<dbReference type="PROSITE" id="PS50259">
    <property type="entry name" value="G_PROTEIN_RECEP_F3_4"/>
    <property type="match status" value="1"/>
</dbReference>
<dbReference type="PANTHER" id="PTHR24061">
    <property type="entry name" value="CALCIUM-SENSING RECEPTOR-RELATED"/>
    <property type="match status" value="1"/>
</dbReference>
<feature type="transmembrane region" description="Helical" evidence="12">
    <location>
        <begin position="733"/>
        <end position="755"/>
    </location>
</feature>
<dbReference type="PROSITE" id="PS00981">
    <property type="entry name" value="G_PROTEIN_RECEP_F3_3"/>
    <property type="match status" value="1"/>
</dbReference>
<evidence type="ECO:0000256" key="9">
    <source>
        <dbReference type="ARBA" id="ARBA00023180"/>
    </source>
</evidence>
<dbReference type="CDD" id="cd15283">
    <property type="entry name" value="7tmC_V2R_pheromone"/>
    <property type="match status" value="1"/>
</dbReference>
<comment type="subcellular location">
    <subcellularLocation>
        <location evidence="1">Cell membrane</location>
        <topology evidence="1">Multi-pass membrane protein</topology>
    </subcellularLocation>
</comment>
<dbReference type="Proteomes" id="UP001652622">
    <property type="component" value="Unplaced"/>
</dbReference>
<dbReference type="Pfam" id="PF00003">
    <property type="entry name" value="7tm_3"/>
    <property type="match status" value="1"/>
</dbReference>
<evidence type="ECO:0000259" key="13">
    <source>
        <dbReference type="PROSITE" id="PS50259"/>
    </source>
</evidence>
<keyword evidence="4" id="KW-0732">Signal</keyword>
<feature type="transmembrane region" description="Helical" evidence="12">
    <location>
        <begin position="803"/>
        <end position="828"/>
    </location>
</feature>
<reference evidence="15" key="1">
    <citation type="submission" date="2025-08" db="UniProtKB">
        <authorList>
            <consortium name="RefSeq"/>
        </authorList>
    </citation>
    <scope>IDENTIFICATION</scope>
    <source>
        <tissue evidence="15">Blood</tissue>
    </source>
</reference>
<keyword evidence="8" id="KW-0675">Receptor</keyword>
<evidence type="ECO:0000313" key="15">
    <source>
        <dbReference type="RefSeq" id="XP_060546943.1"/>
    </source>
</evidence>
<dbReference type="InterPro" id="IPR001828">
    <property type="entry name" value="ANF_lig-bd_rcpt"/>
</dbReference>
<accession>A0ABM3ZF00</accession>
<dbReference type="InterPro" id="IPR011500">
    <property type="entry name" value="GPCR_3_9-Cys_dom"/>
</dbReference>
<dbReference type="InterPro" id="IPR017978">
    <property type="entry name" value="GPCR_3_C"/>
</dbReference>
<dbReference type="GeneID" id="117672998"/>
<feature type="domain" description="G-protein coupled receptors family 3 profile" evidence="13">
    <location>
        <begin position="733"/>
        <end position="996"/>
    </location>
</feature>
<name>A0ABM3ZF00_PANGU</name>
<evidence type="ECO:0000256" key="3">
    <source>
        <dbReference type="ARBA" id="ARBA00022692"/>
    </source>
</evidence>
<dbReference type="PANTHER" id="PTHR24061:SF599">
    <property type="entry name" value="G-PROTEIN COUPLED RECEPTORS FAMILY 3 PROFILE DOMAIN-CONTAINING PROTEIN"/>
    <property type="match status" value="1"/>
</dbReference>
<evidence type="ECO:0000256" key="10">
    <source>
        <dbReference type="ARBA" id="ARBA00023224"/>
    </source>
</evidence>
<dbReference type="InterPro" id="IPR017979">
    <property type="entry name" value="GPCR_3_CS"/>
</dbReference>
<protein>
    <submittedName>
        <fullName evidence="15">Vomeronasal type-2 receptor 26-like</fullName>
    </submittedName>
</protein>
<keyword evidence="3 12" id="KW-0812">Transmembrane</keyword>
<dbReference type="InterPro" id="IPR028082">
    <property type="entry name" value="Peripla_BP_I"/>
</dbReference>
<feature type="transmembrane region" description="Helical" evidence="12">
    <location>
        <begin position="890"/>
        <end position="914"/>
    </location>
</feature>
<evidence type="ECO:0000256" key="1">
    <source>
        <dbReference type="ARBA" id="ARBA00004651"/>
    </source>
</evidence>
<evidence type="ECO:0000256" key="11">
    <source>
        <dbReference type="SAM" id="MobiDB-lite"/>
    </source>
</evidence>
<dbReference type="PRINTS" id="PR01535">
    <property type="entry name" value="VOMERONASL2R"/>
</dbReference>
<sequence>MGHDKDSAQSGEERGTNFQIETRSQKHKNAGTAEQKAKVAQDFYTSLYSQEIHQEDKVKSYLQNLQLEMIPDYCKEILNAEITVGEIAEAIKKQANEHLRKRSQSDPLQRSCCRQKHLYTERRHSWKMLVFVELLLVVLLEVVCKNPSLRCDFQEPLPIRHTYHQLGDINIAGIISVFSTFSDSISFIHHPSQELQDGLIVSFQNYQHILALAFALKEINESTQILPNVTLGFHLYNSNFSPSWTYLASMVLLFTQGRFIPNYNCGVPNSLAAVIGGPDICLYVATVLCIYKVPQLTYGSAPVMDKETQAVFFQQMFPDESHERRGLLQLLLYFRWIWIGVLVVNDDKGEEFVQEMLPTFSQHGICFDFIQKFPKVDFYIDFNDQVGEGVHVYQVLMNSTANVVILYGEIESISLLRTYLQLSEVEDIPKKTKILVTTAQTDYTSNSFQKFWDIHFLHGALSFAVHTKEIQDFQEFLQNLNPTNNQHDHFRKDFWEQAFGCFFSNSKTETSEKKCTGQESLETLPTSVFETRMSGQSYNIYNAVYAVAHALQSLYLFKSRGKTIAKDRKQQFQNHKLWWQLHSFLRSISFNNTVGEKISFDKNGKIIGGFDIINWITFPNQSFLRIKVGAIDPTAPPDMFFNISVDFITWPVGFNQVQPLSLCNDPCEAGHSKAKKEGESFCCYGCLLCPEGKISKEKDMDNCSPCPEDQYPNPDKNMCIPKRITFLSFEEPLGISLTVLSLCFSLMTTLVITIFMKHKDTPIVKANNRNITYLLLVSLLLSFLCVFLFIGRPDKIVCLLRQSAFGLIFSVAISCVLAKTFVVVLAFMATKPGSRLKKWVGGRIVSFILLSCSFAQIGFCAVWLITSPPYPDFDAQSMSEEVILECNEDSVMFCCVLGFMGFLALVSFSAAFLARNLPDSFNEAKFITFSMLVFCSVWLCFIPTYLSTRGKYMLAVEIFAMISSSAGLLVCIFFPKCFIIVMRPELNNKHQLIKRKF</sequence>
<evidence type="ECO:0000256" key="7">
    <source>
        <dbReference type="ARBA" id="ARBA00023136"/>
    </source>
</evidence>
<keyword evidence="10" id="KW-0807">Transducer</keyword>
<keyword evidence="9" id="KW-0325">Glycoprotein</keyword>
<evidence type="ECO:0000256" key="2">
    <source>
        <dbReference type="ARBA" id="ARBA00022475"/>
    </source>
</evidence>
<keyword evidence="14" id="KW-1185">Reference proteome</keyword>
<evidence type="ECO:0000256" key="5">
    <source>
        <dbReference type="ARBA" id="ARBA00022989"/>
    </source>
</evidence>
<evidence type="ECO:0000256" key="8">
    <source>
        <dbReference type="ARBA" id="ARBA00023170"/>
    </source>
</evidence>
<evidence type="ECO:0000256" key="6">
    <source>
        <dbReference type="ARBA" id="ARBA00023040"/>
    </source>
</evidence>
<keyword evidence="6" id="KW-0297">G-protein coupled receptor</keyword>
<dbReference type="RefSeq" id="XP_060546943.1">
    <property type="nucleotide sequence ID" value="XM_060690960.1"/>
</dbReference>
<dbReference type="Gene3D" id="2.10.50.30">
    <property type="entry name" value="GPCR, family 3, nine cysteines domain"/>
    <property type="match status" value="1"/>
</dbReference>
<organism evidence="14 15">
    <name type="scientific">Pantherophis guttatus</name>
    <name type="common">Corn snake</name>
    <name type="synonym">Elaphe guttata</name>
    <dbReference type="NCBI Taxonomy" id="94885"/>
    <lineage>
        <taxon>Eukaryota</taxon>
        <taxon>Metazoa</taxon>
        <taxon>Chordata</taxon>
        <taxon>Craniata</taxon>
        <taxon>Vertebrata</taxon>
        <taxon>Euteleostomi</taxon>
        <taxon>Lepidosauria</taxon>
        <taxon>Squamata</taxon>
        <taxon>Bifurcata</taxon>
        <taxon>Unidentata</taxon>
        <taxon>Episquamata</taxon>
        <taxon>Toxicofera</taxon>
        <taxon>Serpentes</taxon>
        <taxon>Colubroidea</taxon>
        <taxon>Colubridae</taxon>
        <taxon>Colubrinae</taxon>
        <taxon>Pantherophis</taxon>
    </lineage>
</organism>
<evidence type="ECO:0000256" key="4">
    <source>
        <dbReference type="ARBA" id="ARBA00022729"/>
    </source>
</evidence>
<keyword evidence="7 12" id="KW-0472">Membrane</keyword>
<dbReference type="InterPro" id="IPR038550">
    <property type="entry name" value="GPCR_3_9-Cys_sf"/>
</dbReference>
<feature type="compositionally biased region" description="Basic and acidic residues" evidence="11">
    <location>
        <begin position="1"/>
        <end position="15"/>
    </location>
</feature>
<dbReference type="Pfam" id="PF07562">
    <property type="entry name" value="NCD3G"/>
    <property type="match status" value="1"/>
</dbReference>
<keyword evidence="5 12" id="KW-1133">Transmembrane helix</keyword>
<feature type="transmembrane region" description="Helical" evidence="12">
    <location>
        <begin position="840"/>
        <end position="865"/>
    </location>
</feature>